<evidence type="ECO:0000256" key="1">
    <source>
        <dbReference type="SAM" id="Phobius"/>
    </source>
</evidence>
<name>A0ABQ8F5X3_9FUNG</name>
<keyword evidence="1" id="KW-0472">Membrane</keyword>
<keyword evidence="1" id="KW-1133">Transmembrane helix</keyword>
<protein>
    <recommendedName>
        <fullName evidence="4">DUF4536 domain-containing protein</fullName>
    </recommendedName>
</protein>
<keyword evidence="3" id="KW-1185">Reference proteome</keyword>
<gene>
    <name evidence="2" type="ORF">BASA50_009056</name>
</gene>
<proteinExistence type="predicted"/>
<dbReference type="EMBL" id="JAFCIX010000418">
    <property type="protein sequence ID" value="KAH6591056.1"/>
    <property type="molecule type" value="Genomic_DNA"/>
</dbReference>
<organism evidence="2 3">
    <name type="scientific">Batrachochytrium salamandrivorans</name>
    <dbReference type="NCBI Taxonomy" id="1357716"/>
    <lineage>
        <taxon>Eukaryota</taxon>
        <taxon>Fungi</taxon>
        <taxon>Fungi incertae sedis</taxon>
        <taxon>Chytridiomycota</taxon>
        <taxon>Chytridiomycota incertae sedis</taxon>
        <taxon>Chytridiomycetes</taxon>
        <taxon>Rhizophydiales</taxon>
        <taxon>Rhizophydiales incertae sedis</taxon>
        <taxon>Batrachochytrium</taxon>
    </lineage>
</organism>
<evidence type="ECO:0008006" key="4">
    <source>
        <dbReference type="Google" id="ProtNLM"/>
    </source>
</evidence>
<accession>A0ABQ8F5X3</accession>
<evidence type="ECO:0000313" key="3">
    <source>
        <dbReference type="Proteomes" id="UP001648503"/>
    </source>
</evidence>
<comment type="caution">
    <text evidence="2">The sequence shown here is derived from an EMBL/GenBank/DDBJ whole genome shotgun (WGS) entry which is preliminary data.</text>
</comment>
<evidence type="ECO:0000313" key="2">
    <source>
        <dbReference type="EMBL" id="KAH6591056.1"/>
    </source>
</evidence>
<dbReference type="Proteomes" id="UP001648503">
    <property type="component" value="Unassembled WGS sequence"/>
</dbReference>
<feature type="transmembrane region" description="Helical" evidence="1">
    <location>
        <begin position="95"/>
        <end position="113"/>
    </location>
</feature>
<keyword evidence="1" id="KW-0812">Transmembrane</keyword>
<reference evidence="2 3" key="1">
    <citation type="submission" date="2021-02" db="EMBL/GenBank/DDBJ databases">
        <title>Variation within the Batrachochytrium salamandrivorans European outbreak.</title>
        <authorList>
            <person name="Kelly M."/>
            <person name="Pasmans F."/>
            <person name="Shea T.P."/>
            <person name="Munoz J.F."/>
            <person name="Carranza S."/>
            <person name="Cuomo C.A."/>
            <person name="Martel A."/>
        </authorList>
    </citation>
    <scope>NUCLEOTIDE SEQUENCE [LARGE SCALE GENOMIC DNA]</scope>
    <source>
        <strain evidence="2 3">AMFP18/2</strain>
    </source>
</reference>
<sequence>MNSNSLPPQEDNIPALAQTPSQLQGYGQGQRPDCLGCRITGTLTGLGLCGYLLFERSKVKLPAHLPSAEASHADQVSRERAFQNALRKASRHRNVLAVLAAVFGAVGVWRGLLFRPPGHGTFNHKA</sequence>